<dbReference type="PANTHER" id="PTHR46018:SF2">
    <property type="entry name" value="ZINC PHOSPHODIESTERASE ELAC PROTEIN 1"/>
    <property type="match status" value="1"/>
</dbReference>
<reference evidence="10 11" key="1">
    <citation type="submission" date="2018-06" db="EMBL/GenBank/DDBJ databases">
        <authorList>
            <consortium name="Pathogen Informatics"/>
            <person name="Doyle S."/>
        </authorList>
    </citation>
    <scope>NUCLEOTIDE SEQUENCE [LARGE SCALE GENOMIC DNA]</scope>
    <source>
        <strain evidence="10 11">NCTC8849</strain>
    </source>
</reference>
<evidence type="ECO:0000256" key="1">
    <source>
        <dbReference type="ARBA" id="ARBA00001947"/>
    </source>
</evidence>
<keyword evidence="4" id="KW-0540">Nuclease</keyword>
<protein>
    <submittedName>
        <fullName evidence="10">Ribonuclease Z</fullName>
        <ecNumber evidence="10">3.1.-.-</ecNumber>
    </submittedName>
</protein>
<dbReference type="GO" id="GO:0042781">
    <property type="term" value="F:3'-tRNA processing endoribonuclease activity"/>
    <property type="evidence" value="ECO:0007669"/>
    <property type="project" value="TreeGrafter"/>
</dbReference>
<evidence type="ECO:0000256" key="5">
    <source>
        <dbReference type="ARBA" id="ARBA00022723"/>
    </source>
</evidence>
<dbReference type="SUPFAM" id="SSF56281">
    <property type="entry name" value="Metallo-hydrolase/oxidoreductase"/>
    <property type="match status" value="1"/>
</dbReference>
<dbReference type="Pfam" id="PF23023">
    <property type="entry name" value="Anti-Pycsar_Apyc1"/>
    <property type="match status" value="1"/>
</dbReference>
<evidence type="ECO:0000256" key="2">
    <source>
        <dbReference type="ARBA" id="ARBA00011738"/>
    </source>
</evidence>
<keyword evidence="9" id="KW-0269">Exonuclease</keyword>
<dbReference type="PANTHER" id="PTHR46018">
    <property type="entry name" value="ZINC PHOSPHODIESTERASE ELAC PROTEIN 1"/>
    <property type="match status" value="1"/>
</dbReference>
<evidence type="ECO:0000313" key="11">
    <source>
        <dbReference type="Proteomes" id="UP000254799"/>
    </source>
</evidence>
<name>A0A377WNV2_KLEPN</name>
<accession>A0A377WNV2</accession>
<keyword evidence="5" id="KW-0479">Metal-binding</keyword>
<dbReference type="GO" id="GO:0004527">
    <property type="term" value="F:exonuclease activity"/>
    <property type="evidence" value="ECO:0007669"/>
    <property type="project" value="UniProtKB-KW"/>
</dbReference>
<evidence type="ECO:0000256" key="3">
    <source>
        <dbReference type="ARBA" id="ARBA00022694"/>
    </source>
</evidence>
<dbReference type="InterPro" id="IPR013471">
    <property type="entry name" value="RNase_Z/BN"/>
</dbReference>
<dbReference type="GO" id="GO:0046872">
    <property type="term" value="F:metal ion binding"/>
    <property type="evidence" value="ECO:0007669"/>
    <property type="project" value="UniProtKB-KW"/>
</dbReference>
<gene>
    <name evidence="10" type="primary">rbn_1</name>
    <name evidence="10" type="ORF">NCTC8849_04307</name>
</gene>
<evidence type="ECO:0000256" key="4">
    <source>
        <dbReference type="ARBA" id="ARBA00022722"/>
    </source>
</evidence>
<evidence type="ECO:0000256" key="7">
    <source>
        <dbReference type="ARBA" id="ARBA00022801"/>
    </source>
</evidence>
<evidence type="ECO:0000256" key="6">
    <source>
        <dbReference type="ARBA" id="ARBA00022759"/>
    </source>
</evidence>
<keyword evidence="7 10" id="KW-0378">Hydrolase</keyword>
<evidence type="ECO:0000313" key="10">
    <source>
        <dbReference type="EMBL" id="STT55687.1"/>
    </source>
</evidence>
<dbReference type="Proteomes" id="UP000254799">
    <property type="component" value="Unassembled WGS sequence"/>
</dbReference>
<comment type="cofactor">
    <cofactor evidence="1">
        <name>Zn(2+)</name>
        <dbReference type="ChEBI" id="CHEBI:29105"/>
    </cofactor>
</comment>
<dbReference type="EC" id="3.1.-.-" evidence="10"/>
<evidence type="ECO:0000256" key="9">
    <source>
        <dbReference type="ARBA" id="ARBA00022839"/>
    </source>
</evidence>
<sequence>MELTFLGTSAGVPTRTRNMTSIILNLQQPTRAEMWLFDCGEGTQHQFLHTPYHPGKLNKIFITHLHGDHLFGLPGLLCSRSMQGNSLPLTLYGPKGLKEFVETALRLSGSWTDYPLTIIEVGPGLVFDEEGYRVTAYPLSHPVECYGYRIAQHDKPAPSTPPS</sequence>
<keyword evidence="3" id="KW-0819">tRNA processing</keyword>
<keyword evidence="6" id="KW-0255">Endonuclease</keyword>
<proteinExistence type="predicted"/>
<dbReference type="EMBL" id="UGLC01000002">
    <property type="protein sequence ID" value="STT55687.1"/>
    <property type="molecule type" value="Genomic_DNA"/>
</dbReference>
<comment type="subunit">
    <text evidence="2">Homodimer.</text>
</comment>
<dbReference type="AlphaFoldDB" id="A0A377WNV2"/>
<keyword evidence="8" id="KW-0862">Zinc</keyword>
<dbReference type="Gene3D" id="3.60.15.10">
    <property type="entry name" value="Ribonuclease Z/Hydroxyacylglutathione hydrolase-like"/>
    <property type="match status" value="1"/>
</dbReference>
<evidence type="ECO:0000256" key="8">
    <source>
        <dbReference type="ARBA" id="ARBA00022833"/>
    </source>
</evidence>
<dbReference type="InterPro" id="IPR036866">
    <property type="entry name" value="RibonucZ/Hydroxyglut_hydro"/>
</dbReference>
<organism evidence="10 11">
    <name type="scientific">Klebsiella pneumoniae</name>
    <dbReference type="NCBI Taxonomy" id="573"/>
    <lineage>
        <taxon>Bacteria</taxon>
        <taxon>Pseudomonadati</taxon>
        <taxon>Pseudomonadota</taxon>
        <taxon>Gammaproteobacteria</taxon>
        <taxon>Enterobacterales</taxon>
        <taxon>Enterobacteriaceae</taxon>
        <taxon>Klebsiella/Raoultella group</taxon>
        <taxon>Klebsiella</taxon>
        <taxon>Klebsiella pneumoniae complex</taxon>
    </lineage>
</organism>
<dbReference type="CDD" id="cd07717">
    <property type="entry name" value="RNaseZ_ZiPD-like_MBL-fold"/>
    <property type="match status" value="1"/>
</dbReference>